<dbReference type="AlphaFoldDB" id="A0A559T2E3"/>
<proteinExistence type="predicted"/>
<reference evidence="1" key="2">
    <citation type="submission" date="2019-08" db="EMBL/GenBank/DDBJ databases">
        <title>Investigation of anaerobic lignin degradation for improved lignocellulosic biofuels.</title>
        <authorList>
            <person name="Deangelis K.PhD."/>
        </authorList>
    </citation>
    <scope>NUCLEOTIDE SEQUENCE [LARGE SCALE GENOMIC DNA]</scope>
    <source>
        <strain evidence="1">128R</strain>
    </source>
</reference>
<gene>
    <name evidence="1" type="ORF">FHU10_1233</name>
</gene>
<comment type="caution">
    <text evidence="1">The sequence shown here is derived from an EMBL/GenBank/DDBJ whole genome shotgun (WGS) entry which is preliminary data.</text>
</comment>
<organism evidence="1">
    <name type="scientific">Serratia fonticola</name>
    <dbReference type="NCBI Taxonomy" id="47917"/>
    <lineage>
        <taxon>Bacteria</taxon>
        <taxon>Pseudomonadati</taxon>
        <taxon>Pseudomonadota</taxon>
        <taxon>Gammaproteobacteria</taxon>
        <taxon>Enterobacterales</taxon>
        <taxon>Yersiniaceae</taxon>
        <taxon>Serratia</taxon>
    </lineage>
</organism>
<sequence>MHSPIIDSVESLNAALLWHVPNMRHGFIICTYHGEINVLAEDAQPFVEALESLLQKKIALINAGK</sequence>
<reference evidence="1" key="1">
    <citation type="submission" date="2019-06" db="EMBL/GenBank/DDBJ databases">
        <authorList>
            <person name="Deangelis K."/>
            <person name="Huntemann M."/>
            <person name="Clum A."/>
            <person name="Pillay M."/>
            <person name="Palaniappan K."/>
            <person name="Varghese N."/>
            <person name="Mikhailova N."/>
            <person name="Stamatis D."/>
            <person name="Reddy T."/>
            <person name="Daum C."/>
            <person name="Shapiro N."/>
            <person name="Ivanova N."/>
            <person name="Kyrpides N."/>
            <person name="Woyke T."/>
        </authorList>
    </citation>
    <scope>NUCLEOTIDE SEQUENCE [LARGE SCALE GENOMIC DNA]</scope>
    <source>
        <strain evidence="1">128R</strain>
    </source>
</reference>
<name>A0A559T2E3_SERFO</name>
<accession>A0A559T2E3</accession>
<evidence type="ECO:0000313" key="1">
    <source>
        <dbReference type="EMBL" id="TVZ68777.1"/>
    </source>
</evidence>
<dbReference type="EMBL" id="VISQ01000001">
    <property type="protein sequence ID" value="TVZ68777.1"/>
    <property type="molecule type" value="Genomic_DNA"/>
</dbReference>
<protein>
    <submittedName>
        <fullName evidence="1">Uncharacterized protein</fullName>
    </submittedName>
</protein>